<dbReference type="GO" id="GO:0008312">
    <property type="term" value="F:7S RNA binding"/>
    <property type="evidence" value="ECO:0007669"/>
    <property type="project" value="InterPro"/>
</dbReference>
<evidence type="ECO:0000259" key="11">
    <source>
        <dbReference type="Pfam" id="PF08492"/>
    </source>
</evidence>
<evidence type="ECO:0000256" key="6">
    <source>
        <dbReference type="ARBA" id="ARBA00022824"/>
    </source>
</evidence>
<evidence type="ECO:0000256" key="9">
    <source>
        <dbReference type="PIRNR" id="PIRNR038922"/>
    </source>
</evidence>
<evidence type="ECO:0000256" key="1">
    <source>
        <dbReference type="ARBA" id="ARBA00004240"/>
    </source>
</evidence>
<feature type="compositionally biased region" description="Basic residues" evidence="10">
    <location>
        <begin position="562"/>
        <end position="574"/>
    </location>
</feature>
<dbReference type="InterPro" id="IPR013699">
    <property type="entry name" value="Signal_recog_part_SRP72_RNA-bd"/>
</dbReference>
<keyword evidence="5 9" id="KW-0963">Cytoplasm</keyword>
<feature type="compositionally biased region" description="Basic and acidic residues" evidence="10">
    <location>
        <begin position="588"/>
        <end position="600"/>
    </location>
</feature>
<dbReference type="STRING" id="1590841.A0A2R6P3F9"/>
<accession>A0A2R6P3F9</accession>
<evidence type="ECO:0000256" key="10">
    <source>
        <dbReference type="SAM" id="MobiDB-lite"/>
    </source>
</evidence>
<dbReference type="FunFam" id="1.25.40.10:FF:000648">
    <property type="entry name" value="Signal recognition particle subunit SRP72"/>
    <property type="match status" value="1"/>
</dbReference>
<dbReference type="InParanoid" id="A0A2R6P3F9"/>
<dbReference type="OrthoDB" id="5421607at2759"/>
<dbReference type="GO" id="GO:0005786">
    <property type="term" value="C:signal recognition particle, endoplasmic reticulum targeting"/>
    <property type="evidence" value="ECO:0007669"/>
    <property type="project" value="UniProtKB-UniRule"/>
</dbReference>
<dbReference type="AlphaFoldDB" id="A0A2R6P3F9"/>
<keyword evidence="13" id="KW-1185">Reference proteome</keyword>
<dbReference type="InterPro" id="IPR011990">
    <property type="entry name" value="TPR-like_helical_dom_sf"/>
</dbReference>
<reference evidence="13" key="2">
    <citation type="journal article" date="2018" name="BMC Genomics">
        <title>A manually annotated Actinidia chinensis var. chinensis (kiwifruit) genome highlights the challenges associated with draft genomes and gene prediction in plants.</title>
        <authorList>
            <person name="Pilkington S.M."/>
            <person name="Crowhurst R."/>
            <person name="Hilario E."/>
            <person name="Nardozza S."/>
            <person name="Fraser L."/>
            <person name="Peng Y."/>
            <person name="Gunaseelan K."/>
            <person name="Simpson R."/>
            <person name="Tahir J."/>
            <person name="Deroles S.C."/>
            <person name="Templeton K."/>
            <person name="Luo Z."/>
            <person name="Davy M."/>
            <person name="Cheng C."/>
            <person name="McNeilage M."/>
            <person name="Scaglione D."/>
            <person name="Liu Y."/>
            <person name="Zhang Q."/>
            <person name="Datson P."/>
            <person name="De Silva N."/>
            <person name="Gardiner S.E."/>
            <person name="Bassett H."/>
            <person name="Chagne D."/>
            <person name="McCallum J."/>
            <person name="Dzierzon H."/>
            <person name="Deng C."/>
            <person name="Wang Y.Y."/>
            <person name="Barron L."/>
            <person name="Manako K."/>
            <person name="Bowen J."/>
            <person name="Foster T.M."/>
            <person name="Erridge Z.A."/>
            <person name="Tiffin H."/>
            <person name="Waite C.N."/>
            <person name="Davies K.M."/>
            <person name="Grierson E.P."/>
            <person name="Laing W.A."/>
            <person name="Kirk R."/>
            <person name="Chen X."/>
            <person name="Wood M."/>
            <person name="Montefiori M."/>
            <person name="Brummell D.A."/>
            <person name="Schwinn K.E."/>
            <person name="Catanach A."/>
            <person name="Fullerton C."/>
            <person name="Li D."/>
            <person name="Meiyalaghan S."/>
            <person name="Nieuwenhuizen N."/>
            <person name="Read N."/>
            <person name="Prakash R."/>
            <person name="Hunter D."/>
            <person name="Zhang H."/>
            <person name="McKenzie M."/>
            <person name="Knabel M."/>
            <person name="Harris A."/>
            <person name="Allan A.C."/>
            <person name="Gleave A."/>
            <person name="Chen A."/>
            <person name="Janssen B.J."/>
            <person name="Plunkett B."/>
            <person name="Ampomah-Dwamena C."/>
            <person name="Voogd C."/>
            <person name="Leif D."/>
            <person name="Lafferty D."/>
            <person name="Souleyre E.J.F."/>
            <person name="Varkonyi-Gasic E."/>
            <person name="Gambi F."/>
            <person name="Hanley J."/>
            <person name="Yao J.L."/>
            <person name="Cheung J."/>
            <person name="David K.M."/>
            <person name="Warren B."/>
            <person name="Marsh K."/>
            <person name="Snowden K.C."/>
            <person name="Lin-Wang K."/>
            <person name="Brian L."/>
            <person name="Martinez-Sanchez M."/>
            <person name="Wang M."/>
            <person name="Ileperuma N."/>
            <person name="Macnee N."/>
            <person name="Campin R."/>
            <person name="McAtee P."/>
            <person name="Drummond R.S.M."/>
            <person name="Espley R.V."/>
            <person name="Ireland H.S."/>
            <person name="Wu R."/>
            <person name="Atkinson R.G."/>
            <person name="Karunairetnam S."/>
            <person name="Bulley S."/>
            <person name="Chunkath S."/>
            <person name="Hanley Z."/>
            <person name="Storey R."/>
            <person name="Thrimawithana A.H."/>
            <person name="Thomson S."/>
            <person name="David C."/>
            <person name="Testolin R."/>
            <person name="Huang H."/>
            <person name="Hellens R.P."/>
            <person name="Schaffer R.J."/>
        </authorList>
    </citation>
    <scope>NUCLEOTIDE SEQUENCE [LARGE SCALE GENOMIC DNA]</scope>
    <source>
        <strain evidence="13">cv. Red5</strain>
    </source>
</reference>
<evidence type="ECO:0000256" key="4">
    <source>
        <dbReference type="ARBA" id="ARBA00018350"/>
    </source>
</evidence>
<dbReference type="SUPFAM" id="SSF48452">
    <property type="entry name" value="TPR-like"/>
    <property type="match status" value="2"/>
</dbReference>
<protein>
    <recommendedName>
        <fullName evidence="4 9">Signal recognition particle subunit SRP72</fullName>
    </recommendedName>
</protein>
<dbReference type="InterPro" id="IPR031545">
    <property type="entry name" value="SRP72_TPR-like"/>
</dbReference>
<comment type="function">
    <text evidence="9">Component of the signal recognition particle (SRP) complex, a ribonucleoprotein complex that mediates the cotranslational targeting of secretory and membrane proteins to the endoplasmic reticulum (ER).</text>
</comment>
<evidence type="ECO:0000313" key="12">
    <source>
        <dbReference type="EMBL" id="PSR84791.1"/>
    </source>
</evidence>
<name>A0A2R6P3F9_ACTCC</name>
<dbReference type="Proteomes" id="UP000241394">
    <property type="component" value="Chromosome LG29"/>
</dbReference>
<dbReference type="Gramene" id="PSR84791">
    <property type="protein sequence ID" value="PSR84791"/>
    <property type="gene ID" value="CEY00_Acc32771"/>
</dbReference>
<reference evidence="12 13" key="1">
    <citation type="submission" date="2017-07" db="EMBL/GenBank/DDBJ databases">
        <title>An improved, manually edited Actinidia chinensis var. chinensis (kiwifruit) genome highlights the challenges associated with draft genomes and gene prediction in plants.</title>
        <authorList>
            <person name="Pilkington S."/>
            <person name="Crowhurst R."/>
            <person name="Hilario E."/>
            <person name="Nardozza S."/>
            <person name="Fraser L."/>
            <person name="Peng Y."/>
            <person name="Gunaseelan K."/>
            <person name="Simpson R."/>
            <person name="Tahir J."/>
            <person name="Deroles S."/>
            <person name="Templeton K."/>
            <person name="Luo Z."/>
            <person name="Davy M."/>
            <person name="Cheng C."/>
            <person name="Mcneilage M."/>
            <person name="Scaglione D."/>
            <person name="Liu Y."/>
            <person name="Zhang Q."/>
            <person name="Datson P."/>
            <person name="De Silva N."/>
            <person name="Gardiner S."/>
            <person name="Bassett H."/>
            <person name="Chagne D."/>
            <person name="Mccallum J."/>
            <person name="Dzierzon H."/>
            <person name="Deng C."/>
            <person name="Wang Y.-Y."/>
            <person name="Barron N."/>
            <person name="Manako K."/>
            <person name="Bowen J."/>
            <person name="Foster T."/>
            <person name="Erridge Z."/>
            <person name="Tiffin H."/>
            <person name="Waite C."/>
            <person name="Davies K."/>
            <person name="Grierson E."/>
            <person name="Laing W."/>
            <person name="Kirk R."/>
            <person name="Chen X."/>
            <person name="Wood M."/>
            <person name="Montefiori M."/>
            <person name="Brummell D."/>
            <person name="Schwinn K."/>
            <person name="Catanach A."/>
            <person name="Fullerton C."/>
            <person name="Li D."/>
            <person name="Meiyalaghan S."/>
            <person name="Nieuwenhuizen N."/>
            <person name="Read N."/>
            <person name="Prakash R."/>
            <person name="Hunter D."/>
            <person name="Zhang H."/>
            <person name="Mckenzie M."/>
            <person name="Knabel M."/>
            <person name="Harris A."/>
            <person name="Allan A."/>
            <person name="Chen A."/>
            <person name="Janssen B."/>
            <person name="Plunkett B."/>
            <person name="Dwamena C."/>
            <person name="Voogd C."/>
            <person name="Leif D."/>
            <person name="Lafferty D."/>
            <person name="Souleyre E."/>
            <person name="Varkonyi-Gasic E."/>
            <person name="Gambi F."/>
            <person name="Hanley J."/>
            <person name="Yao J.-L."/>
            <person name="Cheung J."/>
            <person name="David K."/>
            <person name="Warren B."/>
            <person name="Marsh K."/>
            <person name="Snowden K."/>
            <person name="Lin-Wang K."/>
            <person name="Brian L."/>
            <person name="Martinez-Sanchez M."/>
            <person name="Wang M."/>
            <person name="Ileperuma N."/>
            <person name="Macnee N."/>
            <person name="Campin R."/>
            <person name="Mcatee P."/>
            <person name="Drummond R."/>
            <person name="Espley R."/>
            <person name="Ireland H."/>
            <person name="Wu R."/>
            <person name="Atkinson R."/>
            <person name="Karunairetnam S."/>
            <person name="Bulley S."/>
            <person name="Chunkath S."/>
            <person name="Hanley Z."/>
            <person name="Storey R."/>
            <person name="Thrimawithana A."/>
            <person name="Thomson S."/>
            <person name="David C."/>
            <person name="Testolin R."/>
        </authorList>
    </citation>
    <scope>NUCLEOTIDE SEQUENCE [LARGE SCALE GENOMIC DNA]</scope>
    <source>
        <strain evidence="13">cv. Red5</strain>
        <tissue evidence="12">Young leaf</tissue>
    </source>
</reference>
<dbReference type="FunCoup" id="A0A2R6P3F9">
    <property type="interactions" value="5873"/>
</dbReference>
<feature type="domain" description="Signal recognition particle SRP72 subunit RNA-binding" evidence="11">
    <location>
        <begin position="557"/>
        <end position="603"/>
    </location>
</feature>
<dbReference type="OMA" id="ELACNER"/>
<dbReference type="PANTHER" id="PTHR14094">
    <property type="entry name" value="SIGNAL RECOGNITION PARTICLE 72"/>
    <property type="match status" value="1"/>
</dbReference>
<dbReference type="GO" id="GO:0043022">
    <property type="term" value="F:ribosome binding"/>
    <property type="evidence" value="ECO:0007669"/>
    <property type="project" value="TreeGrafter"/>
</dbReference>
<evidence type="ECO:0000256" key="3">
    <source>
        <dbReference type="ARBA" id="ARBA00007676"/>
    </source>
</evidence>
<dbReference type="EMBL" id="NKQK01000029">
    <property type="protein sequence ID" value="PSR84791.1"/>
    <property type="molecule type" value="Genomic_DNA"/>
</dbReference>
<dbReference type="FunFam" id="1.25.40.10:FF:001600">
    <property type="entry name" value="Signal recognition particle subunit SRP72"/>
    <property type="match status" value="1"/>
</dbReference>
<dbReference type="GO" id="GO:0005783">
    <property type="term" value="C:endoplasmic reticulum"/>
    <property type="evidence" value="ECO:0007669"/>
    <property type="project" value="UniProtKB-SubCell"/>
</dbReference>
<feature type="region of interest" description="Disordered" evidence="10">
    <location>
        <begin position="539"/>
        <end position="662"/>
    </location>
</feature>
<evidence type="ECO:0000256" key="8">
    <source>
        <dbReference type="ARBA" id="ARBA00023274"/>
    </source>
</evidence>
<dbReference type="Pfam" id="PF17004">
    <property type="entry name" value="SRP_TPR_like"/>
    <property type="match status" value="1"/>
</dbReference>
<evidence type="ECO:0000313" key="13">
    <source>
        <dbReference type="Proteomes" id="UP000241394"/>
    </source>
</evidence>
<keyword evidence="6" id="KW-0256">Endoplasmic reticulum</keyword>
<comment type="similarity">
    <text evidence="3 9">Belongs to the SRP72 family.</text>
</comment>
<gene>
    <name evidence="12" type="ORF">CEY00_Acc32771</name>
</gene>
<keyword evidence="8 9" id="KW-0687">Ribonucleoprotein</keyword>
<dbReference type="InterPro" id="IPR026270">
    <property type="entry name" value="SRP72"/>
</dbReference>
<keyword evidence="7 9" id="KW-0733">Signal recognition particle</keyword>
<feature type="compositionally biased region" description="Polar residues" evidence="10">
    <location>
        <begin position="625"/>
        <end position="636"/>
    </location>
</feature>
<proteinExistence type="inferred from homology"/>
<dbReference type="PIRSF" id="PIRSF038922">
    <property type="entry name" value="SRP72"/>
    <property type="match status" value="1"/>
</dbReference>
<comment type="caution">
    <text evidence="12">The sequence shown here is derived from an EMBL/GenBank/DDBJ whole genome shotgun (WGS) entry which is preliminary data.</text>
</comment>
<organism evidence="12 13">
    <name type="scientific">Actinidia chinensis var. chinensis</name>
    <name type="common">Chinese soft-hair kiwi</name>
    <dbReference type="NCBI Taxonomy" id="1590841"/>
    <lineage>
        <taxon>Eukaryota</taxon>
        <taxon>Viridiplantae</taxon>
        <taxon>Streptophyta</taxon>
        <taxon>Embryophyta</taxon>
        <taxon>Tracheophyta</taxon>
        <taxon>Spermatophyta</taxon>
        <taxon>Magnoliopsida</taxon>
        <taxon>eudicotyledons</taxon>
        <taxon>Gunneridae</taxon>
        <taxon>Pentapetalae</taxon>
        <taxon>asterids</taxon>
        <taxon>Ericales</taxon>
        <taxon>Actinidiaceae</taxon>
        <taxon>Actinidia</taxon>
    </lineage>
</organism>
<dbReference type="Gene3D" id="1.25.40.10">
    <property type="entry name" value="Tetratricopeptide repeat domain"/>
    <property type="match status" value="2"/>
</dbReference>
<evidence type="ECO:0000256" key="7">
    <source>
        <dbReference type="ARBA" id="ARBA00023135"/>
    </source>
</evidence>
<dbReference type="GO" id="GO:0006614">
    <property type="term" value="P:SRP-dependent cotranslational protein targeting to membrane"/>
    <property type="evidence" value="ECO:0007669"/>
    <property type="project" value="UniProtKB-UniRule"/>
</dbReference>
<dbReference type="PANTHER" id="PTHR14094:SF9">
    <property type="entry name" value="SIGNAL RECOGNITION PARTICLE SUBUNIT SRP72"/>
    <property type="match status" value="1"/>
</dbReference>
<comment type="subcellular location">
    <subcellularLocation>
        <location evidence="2 9">Cytoplasm</location>
    </subcellularLocation>
    <subcellularLocation>
        <location evidence="1">Endoplasmic reticulum</location>
    </subcellularLocation>
</comment>
<evidence type="ECO:0000256" key="2">
    <source>
        <dbReference type="ARBA" id="ARBA00004496"/>
    </source>
</evidence>
<sequence length="662" mass="72741">MAPKPKEKPKPAPASQPAIAVEDLFTTLNRHVQRSEYEQAVKVADQVLSISPNDEDAIRCKIVALIKADSIDQALLTMESSRRLQFDLSFFKAYCLYRQNKLNEALESLKGQEGNSATMLLQSQILFRMGKMDASLDIYQKLQKSKIESLEINLVAGLVSAGKASEVQGVMEALRVKATSSFELAYNTACSLIEKNKYSDAEQLLLSARRIGQETLMDENLADDDIETELAPITVQLAHVQQLLGHTQAAIEAYTDIIKRNLADESSLAVATNNIVSLKGPKDVSDSLRKLDRLIEKGSGPPSFQLARDLDLKLSSKQREAIYGNRVLLLLHSNKMDQARELVAALSDMFPDSVMPVLLQAAVLVRENKAGRAEEILGQFSEKFPDKSKIVLLARAQVAASAGHPQVSAESLAKIPDIQHLPATVATLVSLKERAGDIDGAVSVFDSAIKWWSNAMAEDNKLNLIMQEAASFKLKHGRKEEAAGLYEELVKSHGSIEALVGLIKTAVYTDIDKAEAYEKQLKPLPGLKSVDVDGLEKTSGAVHVESRPHVGIAEPFEAKSKDKAKKKRKRKPRYPKGFDPANPGPLPDPERWLPKRERSSYRPKRKDKRAAQVRGSQGAVVKETPNANTKLNQLTNAKAAPQNAVAEPSKPSSKSSRKKSRN</sequence>
<dbReference type="Pfam" id="PF08492">
    <property type="entry name" value="SRP72"/>
    <property type="match status" value="1"/>
</dbReference>
<evidence type="ECO:0000256" key="5">
    <source>
        <dbReference type="ARBA" id="ARBA00022490"/>
    </source>
</evidence>